<dbReference type="EMBL" id="PPTO01000014">
    <property type="protein sequence ID" value="RDB56529.1"/>
    <property type="molecule type" value="Genomic_DNA"/>
</dbReference>
<evidence type="ECO:0000313" key="3">
    <source>
        <dbReference type="Proteomes" id="UP000253975"/>
    </source>
</evidence>
<dbReference type="AlphaFoldDB" id="A0A369LCU9"/>
<organism evidence="2 3">
    <name type="scientific">Slackia isoflavoniconvertens</name>
    <dbReference type="NCBI Taxonomy" id="572010"/>
    <lineage>
        <taxon>Bacteria</taxon>
        <taxon>Bacillati</taxon>
        <taxon>Actinomycetota</taxon>
        <taxon>Coriobacteriia</taxon>
        <taxon>Eggerthellales</taxon>
        <taxon>Eggerthellaceae</taxon>
        <taxon>Slackia</taxon>
    </lineage>
</organism>
<accession>A0A369LCU9</accession>
<name>A0A369LCU9_9ACTN</name>
<gene>
    <name evidence="2" type="ORF">C1881_08340</name>
</gene>
<dbReference type="Pfam" id="PF22016">
    <property type="entry name" value="DUF6933"/>
    <property type="match status" value="1"/>
</dbReference>
<dbReference type="Proteomes" id="UP000253975">
    <property type="component" value="Unassembled WGS sequence"/>
</dbReference>
<evidence type="ECO:0000259" key="1">
    <source>
        <dbReference type="Pfam" id="PF22016"/>
    </source>
</evidence>
<dbReference type="InterPro" id="IPR053864">
    <property type="entry name" value="DUF6933"/>
</dbReference>
<feature type="domain" description="DUF6933" evidence="1">
    <location>
        <begin position="5"/>
        <end position="154"/>
    </location>
</feature>
<evidence type="ECO:0000313" key="2">
    <source>
        <dbReference type="EMBL" id="RDB56529.1"/>
    </source>
</evidence>
<reference evidence="2 3" key="1">
    <citation type="journal article" date="2018" name="Elife">
        <title>Discovery and characterization of a prevalent human gut bacterial enzyme sufficient for the inactivation of a family of plant toxins.</title>
        <authorList>
            <person name="Koppel N."/>
            <person name="Bisanz J.E."/>
            <person name="Pandelia M.E."/>
            <person name="Turnbaugh P.J."/>
            <person name="Balskus E.P."/>
        </authorList>
    </citation>
    <scope>NUCLEOTIDE SEQUENCE [LARGE SCALE GENOMIC DNA]</scope>
    <source>
        <strain evidence="2 3">OB21 GAM31</strain>
    </source>
</reference>
<comment type="caution">
    <text evidence="2">The sequence shown here is derived from an EMBL/GenBank/DDBJ whole genome shotgun (WGS) entry which is preliminary data.</text>
</comment>
<protein>
    <recommendedName>
        <fullName evidence="1">DUF6933 domain-containing protein</fullName>
    </recommendedName>
</protein>
<proteinExistence type="predicted"/>
<sequence>MEIGLTEAVRKMASAGALPPAQEGELLFCWDLSRIDFGQRKLLVVSNAATRLCAIIRMAAADWRHIDEVALRLVEDAVGCAGLDAGCYLELAGEVRFSKTHGRRALGCVNDLSRMLDPARIDMGEKLQWREMELLNCRFISKCAGHEGYGVPAERFAEDLRALIGRLDELS</sequence>
<dbReference type="RefSeq" id="WP_114616071.1">
    <property type="nucleotide sequence ID" value="NZ_PPTO01000014.1"/>
</dbReference>